<comment type="caution">
    <text evidence="2">The sequence shown here is derived from an EMBL/GenBank/DDBJ whole genome shotgun (WGS) entry which is preliminary data.</text>
</comment>
<feature type="region of interest" description="Disordered" evidence="1">
    <location>
        <begin position="197"/>
        <end position="216"/>
    </location>
</feature>
<feature type="compositionally biased region" description="Polar residues" evidence="1">
    <location>
        <begin position="130"/>
        <end position="141"/>
    </location>
</feature>
<keyword evidence="3" id="KW-1185">Reference proteome</keyword>
<dbReference type="Proteomes" id="UP001283361">
    <property type="component" value="Unassembled WGS sequence"/>
</dbReference>
<name>A0AAE0Z8K9_9GAST</name>
<dbReference type="AlphaFoldDB" id="A0AAE0Z8K9"/>
<gene>
    <name evidence="2" type="ORF">RRG08_046422</name>
</gene>
<dbReference type="EMBL" id="JAWDGP010004397">
    <property type="protein sequence ID" value="KAK3764782.1"/>
    <property type="molecule type" value="Genomic_DNA"/>
</dbReference>
<sequence length="253" mass="28960">MLLRIYSTGCRSKRSVGRQPGGINHSMVVMKRAMFGIPPMLMLIRRRWMYSLSTRLEQLLWLGKPRAPLLCHWREADSFTGSVKRSLWKVTDNRRWLQEPEFARKGPEAKDKLKLSPASDQRPHGGWRSSVDNTEVGQLNDPSIGAASPREEVKIKVTSGFLTPKVESWKSLKGSRNLAWSRAIDCRLPLYVQPTRGLPGKLGHSSGSRRDSPERPRYHGIRWTAFLNDVRDDGGTEREFDFISCWFYCESDG</sequence>
<evidence type="ECO:0000313" key="3">
    <source>
        <dbReference type="Proteomes" id="UP001283361"/>
    </source>
</evidence>
<protein>
    <submittedName>
        <fullName evidence="2">Uncharacterized protein</fullName>
    </submittedName>
</protein>
<evidence type="ECO:0000256" key="1">
    <source>
        <dbReference type="SAM" id="MobiDB-lite"/>
    </source>
</evidence>
<feature type="region of interest" description="Disordered" evidence="1">
    <location>
        <begin position="99"/>
        <end position="147"/>
    </location>
</feature>
<reference evidence="2" key="1">
    <citation type="journal article" date="2023" name="G3 (Bethesda)">
        <title>A reference genome for the long-term kleptoplast-retaining sea slug Elysia crispata morphotype clarki.</title>
        <authorList>
            <person name="Eastman K.E."/>
            <person name="Pendleton A.L."/>
            <person name="Shaikh M.A."/>
            <person name="Suttiyut T."/>
            <person name="Ogas R."/>
            <person name="Tomko P."/>
            <person name="Gavelis G."/>
            <person name="Widhalm J.R."/>
            <person name="Wisecaver J.H."/>
        </authorList>
    </citation>
    <scope>NUCLEOTIDE SEQUENCE</scope>
    <source>
        <strain evidence="2">ECLA1</strain>
    </source>
</reference>
<accession>A0AAE0Z8K9</accession>
<evidence type="ECO:0000313" key="2">
    <source>
        <dbReference type="EMBL" id="KAK3764782.1"/>
    </source>
</evidence>
<feature type="compositionally biased region" description="Basic and acidic residues" evidence="1">
    <location>
        <begin position="99"/>
        <end position="114"/>
    </location>
</feature>
<proteinExistence type="predicted"/>
<organism evidence="2 3">
    <name type="scientific">Elysia crispata</name>
    <name type="common">lettuce slug</name>
    <dbReference type="NCBI Taxonomy" id="231223"/>
    <lineage>
        <taxon>Eukaryota</taxon>
        <taxon>Metazoa</taxon>
        <taxon>Spiralia</taxon>
        <taxon>Lophotrochozoa</taxon>
        <taxon>Mollusca</taxon>
        <taxon>Gastropoda</taxon>
        <taxon>Heterobranchia</taxon>
        <taxon>Euthyneura</taxon>
        <taxon>Panpulmonata</taxon>
        <taxon>Sacoglossa</taxon>
        <taxon>Placobranchoidea</taxon>
        <taxon>Plakobranchidae</taxon>
        <taxon>Elysia</taxon>
    </lineage>
</organism>